<comment type="caution">
    <text evidence="1">The sequence shown here is derived from an EMBL/GenBank/DDBJ whole genome shotgun (WGS) entry which is preliminary data.</text>
</comment>
<keyword evidence="2" id="KW-1185">Reference proteome</keyword>
<dbReference type="Proteomes" id="UP001066276">
    <property type="component" value="Chromosome 11"/>
</dbReference>
<protein>
    <submittedName>
        <fullName evidence="1">Uncharacterized protein</fullName>
    </submittedName>
</protein>
<accession>A0AAV7LL62</accession>
<gene>
    <name evidence="1" type="ORF">NDU88_004269</name>
</gene>
<name>A0AAV7LL62_PLEWA</name>
<proteinExistence type="predicted"/>
<organism evidence="1 2">
    <name type="scientific">Pleurodeles waltl</name>
    <name type="common">Iberian ribbed newt</name>
    <dbReference type="NCBI Taxonomy" id="8319"/>
    <lineage>
        <taxon>Eukaryota</taxon>
        <taxon>Metazoa</taxon>
        <taxon>Chordata</taxon>
        <taxon>Craniata</taxon>
        <taxon>Vertebrata</taxon>
        <taxon>Euteleostomi</taxon>
        <taxon>Amphibia</taxon>
        <taxon>Batrachia</taxon>
        <taxon>Caudata</taxon>
        <taxon>Salamandroidea</taxon>
        <taxon>Salamandridae</taxon>
        <taxon>Pleurodelinae</taxon>
        <taxon>Pleurodeles</taxon>
    </lineage>
</organism>
<sequence length="117" mass="13218">MPETLSAPPLLDDWNCYRRRGPGEELGLAGDKQRIKERGAKEQTGWWRPVSRPLPDRVCRRGPRHQERGRWGAEHDRRTLFCHPPCTMAGPLNGITTEVTIALRVALLRGGERSGPT</sequence>
<dbReference type="EMBL" id="JANPWB010000015">
    <property type="protein sequence ID" value="KAJ1091142.1"/>
    <property type="molecule type" value="Genomic_DNA"/>
</dbReference>
<evidence type="ECO:0000313" key="2">
    <source>
        <dbReference type="Proteomes" id="UP001066276"/>
    </source>
</evidence>
<dbReference type="AlphaFoldDB" id="A0AAV7LL62"/>
<evidence type="ECO:0000313" key="1">
    <source>
        <dbReference type="EMBL" id="KAJ1091142.1"/>
    </source>
</evidence>
<reference evidence="1" key="1">
    <citation type="journal article" date="2022" name="bioRxiv">
        <title>Sequencing and chromosome-scale assembly of the giantPleurodeles waltlgenome.</title>
        <authorList>
            <person name="Brown T."/>
            <person name="Elewa A."/>
            <person name="Iarovenko S."/>
            <person name="Subramanian E."/>
            <person name="Araus A.J."/>
            <person name="Petzold A."/>
            <person name="Susuki M."/>
            <person name="Suzuki K.-i.T."/>
            <person name="Hayashi T."/>
            <person name="Toyoda A."/>
            <person name="Oliveira C."/>
            <person name="Osipova E."/>
            <person name="Leigh N.D."/>
            <person name="Simon A."/>
            <person name="Yun M.H."/>
        </authorList>
    </citation>
    <scope>NUCLEOTIDE SEQUENCE</scope>
    <source>
        <strain evidence="1">20211129_DDA</strain>
        <tissue evidence="1">Liver</tissue>
    </source>
</reference>